<dbReference type="Pfam" id="PF00583">
    <property type="entry name" value="Acetyltransf_1"/>
    <property type="match status" value="1"/>
</dbReference>
<dbReference type="SUPFAM" id="SSF55729">
    <property type="entry name" value="Acyl-CoA N-acyltransferases (Nat)"/>
    <property type="match status" value="1"/>
</dbReference>
<feature type="domain" description="N-acetyltransferase" evidence="1">
    <location>
        <begin position="4"/>
        <end position="160"/>
    </location>
</feature>
<dbReference type="Proteomes" id="UP001596289">
    <property type="component" value="Unassembled WGS sequence"/>
</dbReference>
<name>A0ABW1RHL8_9LACO</name>
<protein>
    <submittedName>
        <fullName evidence="2">GNAT family N-acetyltransferase</fullName>
        <ecNumber evidence="2">2.3.-.-</ecNumber>
    </submittedName>
</protein>
<dbReference type="InterPro" id="IPR000182">
    <property type="entry name" value="GNAT_dom"/>
</dbReference>
<keyword evidence="3" id="KW-1185">Reference proteome</keyword>
<keyword evidence="2" id="KW-0808">Transferase</keyword>
<organism evidence="2 3">
    <name type="scientific">Loigolactobacillus jiayinensis</name>
    <dbReference type="NCBI Taxonomy" id="2486016"/>
    <lineage>
        <taxon>Bacteria</taxon>
        <taxon>Bacillati</taxon>
        <taxon>Bacillota</taxon>
        <taxon>Bacilli</taxon>
        <taxon>Lactobacillales</taxon>
        <taxon>Lactobacillaceae</taxon>
        <taxon>Loigolactobacillus</taxon>
    </lineage>
</organism>
<dbReference type="RefSeq" id="WP_125553703.1">
    <property type="nucleotide sequence ID" value="NZ_JBHSSL010000100.1"/>
</dbReference>
<dbReference type="EMBL" id="JBHSSL010000100">
    <property type="protein sequence ID" value="MFC6171208.1"/>
    <property type="molecule type" value="Genomic_DNA"/>
</dbReference>
<dbReference type="CDD" id="cd04301">
    <property type="entry name" value="NAT_SF"/>
    <property type="match status" value="1"/>
</dbReference>
<keyword evidence="2" id="KW-0012">Acyltransferase</keyword>
<proteinExistence type="predicted"/>
<accession>A0ABW1RHL8</accession>
<comment type="caution">
    <text evidence="2">The sequence shown here is derived from an EMBL/GenBank/DDBJ whole genome shotgun (WGS) entry which is preliminary data.</text>
</comment>
<dbReference type="GO" id="GO:0016746">
    <property type="term" value="F:acyltransferase activity"/>
    <property type="evidence" value="ECO:0007669"/>
    <property type="project" value="UniProtKB-KW"/>
</dbReference>
<dbReference type="PROSITE" id="PS51186">
    <property type="entry name" value="GNAT"/>
    <property type="match status" value="1"/>
</dbReference>
<sequence length="179" mass="19740">MLTVKISPVQLTEYAATQQVVQWAFSGSQYTDKDEHHLIGRLRQEQDYRAAFDVAARTTTGKIVGHAMLSEIVIQNQTQVVTALALAPLAVLPDYQHQGIGGQLINYLEHAARQANYPAISILGDSVYYGRFGYRPANEFGVKASFAVPAAFYLLKPPLPEQVAALIGTIQYQRSFNLA</sequence>
<dbReference type="InterPro" id="IPR016181">
    <property type="entry name" value="Acyl_CoA_acyltransferase"/>
</dbReference>
<reference evidence="3" key="1">
    <citation type="journal article" date="2019" name="Int. J. Syst. Evol. Microbiol.">
        <title>The Global Catalogue of Microorganisms (GCM) 10K type strain sequencing project: providing services to taxonomists for standard genome sequencing and annotation.</title>
        <authorList>
            <consortium name="The Broad Institute Genomics Platform"/>
            <consortium name="The Broad Institute Genome Sequencing Center for Infectious Disease"/>
            <person name="Wu L."/>
            <person name="Ma J."/>
        </authorList>
    </citation>
    <scope>NUCLEOTIDE SEQUENCE [LARGE SCALE GENOMIC DNA]</scope>
    <source>
        <strain evidence="3">CCM 8904</strain>
    </source>
</reference>
<evidence type="ECO:0000313" key="2">
    <source>
        <dbReference type="EMBL" id="MFC6171208.1"/>
    </source>
</evidence>
<evidence type="ECO:0000259" key="1">
    <source>
        <dbReference type="PROSITE" id="PS51186"/>
    </source>
</evidence>
<dbReference type="Gene3D" id="3.40.630.30">
    <property type="match status" value="1"/>
</dbReference>
<gene>
    <name evidence="2" type="ORF">ACFQGP_11665</name>
</gene>
<dbReference type="EC" id="2.3.-.-" evidence="2"/>
<evidence type="ECO:0000313" key="3">
    <source>
        <dbReference type="Proteomes" id="UP001596289"/>
    </source>
</evidence>